<feature type="transmembrane region" description="Helical" evidence="7">
    <location>
        <begin position="208"/>
        <end position="228"/>
    </location>
</feature>
<dbReference type="Pfam" id="PF19053">
    <property type="entry name" value="EccD"/>
    <property type="match status" value="1"/>
</dbReference>
<evidence type="ECO:0000256" key="4">
    <source>
        <dbReference type="ARBA" id="ARBA00022692"/>
    </source>
</evidence>
<accession>A0A1C4W6H8</accession>
<evidence type="ECO:0000313" key="10">
    <source>
        <dbReference type="Proteomes" id="UP000198797"/>
    </source>
</evidence>
<dbReference type="STRING" id="121616.GA0070216_103112"/>
<protein>
    <submittedName>
        <fullName evidence="9">Type VII secretion integral membrane protein EccD</fullName>
    </submittedName>
</protein>
<proteinExistence type="inferred from homology"/>
<evidence type="ECO:0000256" key="2">
    <source>
        <dbReference type="ARBA" id="ARBA00006162"/>
    </source>
</evidence>
<feature type="transmembrane region" description="Helical" evidence="7">
    <location>
        <begin position="235"/>
        <end position="257"/>
    </location>
</feature>
<dbReference type="GO" id="GO:0005886">
    <property type="term" value="C:plasma membrane"/>
    <property type="evidence" value="ECO:0007669"/>
    <property type="project" value="UniProtKB-SubCell"/>
</dbReference>
<dbReference type="OrthoDB" id="4775372at2"/>
<keyword evidence="6 7" id="KW-0472">Membrane</keyword>
<organism evidence="9 10">
    <name type="scientific">Micromonospora matsumotoense</name>
    <dbReference type="NCBI Taxonomy" id="121616"/>
    <lineage>
        <taxon>Bacteria</taxon>
        <taxon>Bacillati</taxon>
        <taxon>Actinomycetota</taxon>
        <taxon>Actinomycetes</taxon>
        <taxon>Micromonosporales</taxon>
        <taxon>Micromonosporaceae</taxon>
        <taxon>Micromonospora</taxon>
    </lineage>
</organism>
<evidence type="ECO:0000256" key="3">
    <source>
        <dbReference type="ARBA" id="ARBA00022475"/>
    </source>
</evidence>
<dbReference type="AlphaFoldDB" id="A0A1C4W6H8"/>
<feature type="transmembrane region" description="Helical" evidence="7">
    <location>
        <begin position="376"/>
        <end position="396"/>
    </location>
</feature>
<evidence type="ECO:0000313" key="9">
    <source>
        <dbReference type="EMBL" id="SCE91621.1"/>
    </source>
</evidence>
<feature type="domain" description="EccD-like transmembrane" evidence="8">
    <location>
        <begin position="120"/>
        <end position="463"/>
    </location>
</feature>
<feature type="transmembrane region" description="Helical" evidence="7">
    <location>
        <begin position="149"/>
        <end position="167"/>
    </location>
</feature>
<dbReference type="Gene3D" id="3.10.20.90">
    <property type="entry name" value="Phosphatidylinositol 3-kinase Catalytic Subunit, Chain A, domain 1"/>
    <property type="match status" value="1"/>
</dbReference>
<evidence type="ECO:0000256" key="5">
    <source>
        <dbReference type="ARBA" id="ARBA00022989"/>
    </source>
</evidence>
<dbReference type="EMBL" id="FMCU01000003">
    <property type="protein sequence ID" value="SCE91621.1"/>
    <property type="molecule type" value="Genomic_DNA"/>
</dbReference>
<feature type="transmembrane region" description="Helical" evidence="7">
    <location>
        <begin position="434"/>
        <end position="460"/>
    </location>
</feature>
<evidence type="ECO:0000259" key="8">
    <source>
        <dbReference type="Pfam" id="PF19053"/>
    </source>
</evidence>
<feature type="transmembrane region" description="Helical" evidence="7">
    <location>
        <begin position="402"/>
        <end position="422"/>
    </location>
</feature>
<feature type="transmembrane region" description="Helical" evidence="7">
    <location>
        <begin position="263"/>
        <end position="285"/>
    </location>
</feature>
<reference evidence="10" key="1">
    <citation type="submission" date="2016-06" db="EMBL/GenBank/DDBJ databases">
        <authorList>
            <person name="Varghese N."/>
            <person name="Submissions Spin"/>
        </authorList>
    </citation>
    <scope>NUCLEOTIDE SEQUENCE [LARGE SCALE GENOMIC DNA]</scope>
    <source>
        <strain evidence="10">DSM 44100</strain>
    </source>
</reference>
<dbReference type="InterPro" id="IPR024962">
    <property type="entry name" value="YukD-like"/>
</dbReference>
<dbReference type="Proteomes" id="UP000198797">
    <property type="component" value="Unassembled WGS sequence"/>
</dbReference>
<name>A0A1C4W6H8_9ACTN</name>
<feature type="transmembrane region" description="Helical" evidence="7">
    <location>
        <begin position="348"/>
        <end position="364"/>
    </location>
</feature>
<comment type="similarity">
    <text evidence="2">Belongs to the EccD/Snm4 family.</text>
</comment>
<dbReference type="NCBIfam" id="TIGR03920">
    <property type="entry name" value="T7SS_EccD"/>
    <property type="match status" value="1"/>
</dbReference>
<dbReference type="Pfam" id="PF08817">
    <property type="entry name" value="YukD"/>
    <property type="match status" value="1"/>
</dbReference>
<keyword evidence="4 7" id="KW-0812">Transmembrane</keyword>
<comment type="subcellular location">
    <subcellularLocation>
        <location evidence="1">Cell membrane</location>
        <topology evidence="1">Multi-pass membrane protein</topology>
    </subcellularLocation>
</comment>
<feature type="transmembrane region" description="Helical" evidence="7">
    <location>
        <begin position="174"/>
        <end position="196"/>
    </location>
</feature>
<keyword evidence="10" id="KW-1185">Reference proteome</keyword>
<keyword evidence="5 7" id="KW-1133">Transmembrane helix</keyword>
<feature type="transmembrane region" description="Helical" evidence="7">
    <location>
        <begin position="123"/>
        <end position="143"/>
    </location>
</feature>
<evidence type="ECO:0000256" key="7">
    <source>
        <dbReference type="SAM" id="Phobius"/>
    </source>
</evidence>
<feature type="transmembrane region" description="Helical" evidence="7">
    <location>
        <begin position="321"/>
        <end position="342"/>
    </location>
</feature>
<sequence>MTAPGGLSLARVTIAAPQRRMDVALPNGMLVGELLPHLLRHAGEDLGDVGEQQGGWVLRRATGTLLEATRNLAVQGVRDGELLHLTPGRDEWPELAYDDVVEVIASGARRTGRSWSNDTTRRAGLTVTAALLGFGLVALLAVGSPWRTPGLLALGIAALLAVAGPVLSRALPDATAGAVVAAAGLPYALLGGALLAAPDGARVVDLGAPSLLLGSAALLVFGIVGYAAVGGVQRLFMAGSTAGLTGVLAALLCYGGVSPAGSAAATLTTVIGLLPGYPLIAGWLGKLPVPELPDRPEEILKDRPVPERARVFVTVARATELLTGMLLSAAVCGALTIAFLLAEDRTPAGVLLALCGAGALLLRGRLFPTAAQRVPLLVSGLLGLSSLAVAALLAVAPGGGRMLVGLGVVAAAALTLVAGLLYSRRRPSPYLGRAADIADVIAIMALIPLACAVIGLFGAIRGMFASIGG</sequence>
<dbReference type="InterPro" id="IPR044049">
    <property type="entry name" value="EccD_transm"/>
</dbReference>
<dbReference type="RefSeq" id="WP_091242618.1">
    <property type="nucleotide sequence ID" value="NZ_FMCU01000003.1"/>
</dbReference>
<gene>
    <name evidence="9" type="ORF">GA0070216_103112</name>
</gene>
<keyword evidence="3" id="KW-1003">Cell membrane</keyword>
<evidence type="ECO:0000256" key="1">
    <source>
        <dbReference type="ARBA" id="ARBA00004651"/>
    </source>
</evidence>
<dbReference type="InterPro" id="IPR006707">
    <property type="entry name" value="T7SS_EccD"/>
</dbReference>
<evidence type="ECO:0000256" key="6">
    <source>
        <dbReference type="ARBA" id="ARBA00023136"/>
    </source>
</evidence>
<dbReference type="PIRSF" id="PIRSF017804">
    <property type="entry name" value="Secretion_EccD1"/>
    <property type="match status" value="1"/>
</dbReference>